<dbReference type="PANTHER" id="PTHR34820:SF4">
    <property type="entry name" value="INNER MEMBRANE PROTEIN YEBZ"/>
    <property type="match status" value="1"/>
</dbReference>
<evidence type="ECO:0000313" key="9">
    <source>
        <dbReference type="Proteomes" id="UP000077875"/>
    </source>
</evidence>
<evidence type="ECO:0000256" key="2">
    <source>
        <dbReference type="ARBA" id="ARBA00022475"/>
    </source>
</evidence>
<dbReference type="RefSeq" id="WP_064122634.1">
    <property type="nucleotide sequence ID" value="NZ_CP015243.1"/>
</dbReference>
<keyword evidence="5 6" id="KW-0472">Membrane</keyword>
<evidence type="ECO:0000256" key="1">
    <source>
        <dbReference type="ARBA" id="ARBA00004651"/>
    </source>
</evidence>
<dbReference type="PANTHER" id="PTHR34820">
    <property type="entry name" value="INNER MEMBRANE PROTEIN YEBZ"/>
    <property type="match status" value="1"/>
</dbReference>
<keyword evidence="4 6" id="KW-1133">Transmembrane helix</keyword>
<dbReference type="EMBL" id="CP015243">
    <property type="protein sequence ID" value="ANF57706.1"/>
    <property type="molecule type" value="Genomic_DNA"/>
</dbReference>
<dbReference type="AlphaFoldDB" id="A0A172YF19"/>
<feature type="transmembrane region" description="Helical" evidence="6">
    <location>
        <begin position="240"/>
        <end position="260"/>
    </location>
</feature>
<keyword evidence="9" id="KW-1185">Reference proteome</keyword>
<evidence type="ECO:0000313" key="8">
    <source>
        <dbReference type="EMBL" id="ANF57706.1"/>
    </source>
</evidence>
<evidence type="ECO:0000256" key="6">
    <source>
        <dbReference type="RuleBase" id="RU369037"/>
    </source>
</evidence>
<feature type="transmembrane region" description="Helical" evidence="6">
    <location>
        <begin position="206"/>
        <end position="228"/>
    </location>
</feature>
<feature type="domain" description="Copper resistance protein D" evidence="7">
    <location>
        <begin position="202"/>
        <end position="297"/>
    </location>
</feature>
<feature type="transmembrane region" description="Helical" evidence="6">
    <location>
        <begin position="24"/>
        <end position="46"/>
    </location>
</feature>
<comment type="similarity">
    <text evidence="6">Belongs to the CopD family.</text>
</comment>
<dbReference type="InterPro" id="IPR032694">
    <property type="entry name" value="CopC/D"/>
</dbReference>
<dbReference type="Proteomes" id="UP000077875">
    <property type="component" value="Chromosome"/>
</dbReference>
<reference evidence="8 9" key="1">
    <citation type="submission" date="2016-04" db="EMBL/GenBank/DDBJ databases">
        <title>Complete Genome Sequence of Halotalea alkalilenta IHB B 13600.</title>
        <authorList>
            <person name="Swarnkar M.K."/>
            <person name="Sharma A."/>
            <person name="Kaushal K."/>
            <person name="Soni R."/>
            <person name="Rana S."/>
            <person name="Singh A.K."/>
            <person name="Gulati A."/>
        </authorList>
    </citation>
    <scope>NUCLEOTIDE SEQUENCE [LARGE SCALE GENOMIC DNA]</scope>
    <source>
        <strain evidence="8 9">IHB B 13600</strain>
    </source>
</reference>
<dbReference type="STRING" id="376489.A5892_09705"/>
<gene>
    <name evidence="8" type="ORF">A5892_09705</name>
</gene>
<dbReference type="KEGG" id="haa:A5892_09705"/>
<keyword evidence="2 6" id="KW-1003">Cell membrane</keyword>
<proteinExistence type="inferred from homology"/>
<accession>A0A172YF19</accession>
<feature type="transmembrane region" description="Helical" evidence="6">
    <location>
        <begin position="141"/>
        <end position="161"/>
    </location>
</feature>
<feature type="transmembrane region" description="Helical" evidence="6">
    <location>
        <begin position="280"/>
        <end position="299"/>
    </location>
</feature>
<dbReference type="GO" id="GO:0046688">
    <property type="term" value="P:response to copper ion"/>
    <property type="evidence" value="ECO:0007669"/>
    <property type="project" value="UniProtKB-UniRule"/>
</dbReference>
<comment type="subcellular location">
    <subcellularLocation>
        <location evidence="6">Cell inner membrane</location>
        <topology evidence="6">Multi-pass membrane protein</topology>
    </subcellularLocation>
    <subcellularLocation>
        <location evidence="1">Cell membrane</location>
        <topology evidence="1">Multi-pass membrane protein</topology>
    </subcellularLocation>
</comment>
<protein>
    <recommendedName>
        <fullName evidence="6">Copper resistance protein D</fullName>
    </recommendedName>
</protein>
<evidence type="ECO:0000256" key="3">
    <source>
        <dbReference type="ARBA" id="ARBA00022692"/>
    </source>
</evidence>
<keyword evidence="3 6" id="KW-0812">Transmembrane</keyword>
<organism evidence="8 9">
    <name type="scientific">Halotalea alkalilenta</name>
    <dbReference type="NCBI Taxonomy" id="376489"/>
    <lineage>
        <taxon>Bacteria</taxon>
        <taxon>Pseudomonadati</taxon>
        <taxon>Pseudomonadota</taxon>
        <taxon>Gammaproteobacteria</taxon>
        <taxon>Oceanospirillales</taxon>
        <taxon>Halomonadaceae</taxon>
        <taxon>Halotalea</taxon>
    </lineage>
</organism>
<keyword evidence="6" id="KW-0186">Copper</keyword>
<keyword evidence="6" id="KW-0997">Cell inner membrane</keyword>
<evidence type="ECO:0000256" key="5">
    <source>
        <dbReference type="ARBA" id="ARBA00023136"/>
    </source>
</evidence>
<dbReference type="InterPro" id="IPR008457">
    <property type="entry name" value="Cu-R_CopD_dom"/>
</dbReference>
<comment type="function">
    <text evidence="6">Involved in copper resistance.</text>
</comment>
<feature type="transmembrane region" description="Helical" evidence="6">
    <location>
        <begin position="110"/>
        <end position="129"/>
    </location>
</feature>
<dbReference type="Pfam" id="PF05425">
    <property type="entry name" value="CopD"/>
    <property type="match status" value="1"/>
</dbReference>
<dbReference type="GO" id="GO:0005886">
    <property type="term" value="C:plasma membrane"/>
    <property type="evidence" value="ECO:0007669"/>
    <property type="project" value="UniProtKB-SubCell"/>
</dbReference>
<sequence length="308" mass="32529">MVLNLFGERVSETPLQLLLAAVRASYLGSVSVALASLVVAWLLLPASLDGVGALRRRLLWLSHCCLPLAMLLALGWWPLIGVQMTGVETLGEVRPYLEVILFQTFFGGELRVRLALLALAWVLVALACWSRLNVVVKELRGAALVVLALVALLQPMMGHGASIAPGYLWPMTVHVLAAALWLGSLPGLLIGCILAPSAAGVMLSRFSLLGMGCVVALLISGLFQSAALVGSWEALFNTSYGVLVLLKGILFLGLLALAAINRFCWLARAEHSPGGLRVTLGIEILLGCAMLLAAALLAGQPPPGHMGH</sequence>
<evidence type="ECO:0000256" key="4">
    <source>
        <dbReference type="ARBA" id="ARBA00022989"/>
    </source>
</evidence>
<name>A0A172YF19_9GAMM</name>
<feature type="transmembrane region" description="Helical" evidence="6">
    <location>
        <begin position="58"/>
        <end position="80"/>
    </location>
</feature>
<dbReference type="GO" id="GO:0006825">
    <property type="term" value="P:copper ion transport"/>
    <property type="evidence" value="ECO:0007669"/>
    <property type="project" value="InterPro"/>
</dbReference>
<feature type="transmembrane region" description="Helical" evidence="6">
    <location>
        <begin position="167"/>
        <end position="194"/>
    </location>
</feature>
<evidence type="ECO:0000259" key="7">
    <source>
        <dbReference type="Pfam" id="PF05425"/>
    </source>
</evidence>